<dbReference type="KEGG" id="rva:Rvan_2646"/>
<dbReference type="GO" id="GO:0004553">
    <property type="term" value="F:hydrolase activity, hydrolyzing O-glycosyl compounds"/>
    <property type="evidence" value="ECO:0007669"/>
    <property type="project" value="InterPro"/>
</dbReference>
<dbReference type="SUPFAM" id="SSF53955">
    <property type="entry name" value="Lysozyme-like"/>
    <property type="match status" value="1"/>
</dbReference>
<name>E3I7D9_RHOVT</name>
<feature type="compositionally biased region" description="Basic and acidic residues" evidence="4">
    <location>
        <begin position="409"/>
        <end position="442"/>
    </location>
</feature>
<organism evidence="7 8">
    <name type="scientific">Rhodomicrobium vannielii (strain ATCC 17100 / DSM 162 / LMG 4299 / NCIMB 10020 / ATH 3.1.1)</name>
    <dbReference type="NCBI Taxonomy" id="648757"/>
    <lineage>
        <taxon>Bacteria</taxon>
        <taxon>Pseudomonadati</taxon>
        <taxon>Pseudomonadota</taxon>
        <taxon>Alphaproteobacteria</taxon>
        <taxon>Hyphomicrobiales</taxon>
        <taxon>Hyphomicrobiaceae</taxon>
        <taxon>Rhodomicrobium</taxon>
    </lineage>
</organism>
<feature type="region of interest" description="Disordered" evidence="4">
    <location>
        <begin position="1"/>
        <end position="20"/>
    </location>
</feature>
<dbReference type="SUPFAM" id="SSF48435">
    <property type="entry name" value="Bacterial muramidases"/>
    <property type="match status" value="2"/>
</dbReference>
<keyword evidence="8" id="KW-1185">Reference proteome</keyword>
<comment type="similarity">
    <text evidence="1">Belongs to the transglycosylase Slt family.</text>
</comment>
<feature type="region of interest" description="Disordered" evidence="4">
    <location>
        <begin position="409"/>
        <end position="476"/>
    </location>
</feature>
<feature type="compositionally biased region" description="Basic residues" evidence="4">
    <location>
        <begin position="344"/>
        <end position="373"/>
    </location>
</feature>
<feature type="region of interest" description="Disordered" evidence="4">
    <location>
        <begin position="59"/>
        <end position="128"/>
    </location>
</feature>
<dbReference type="EMBL" id="CP002292">
    <property type="protein sequence ID" value="ADP71858.1"/>
    <property type="molecule type" value="Genomic_DNA"/>
</dbReference>
<protein>
    <submittedName>
        <fullName evidence="7">Lytic transglycosylase catalytic</fullName>
    </submittedName>
</protein>
<dbReference type="HOGENOM" id="CLU_015184_0_1_5"/>
<keyword evidence="3" id="KW-0732">Signal</keyword>
<feature type="domain" description="Transglycosylase SLT" evidence="6">
    <location>
        <begin position="751"/>
        <end position="858"/>
    </location>
</feature>
<feature type="compositionally biased region" description="Polar residues" evidence="4">
    <location>
        <begin position="59"/>
        <end position="70"/>
    </location>
</feature>
<evidence type="ECO:0000313" key="8">
    <source>
        <dbReference type="Proteomes" id="UP000001399"/>
    </source>
</evidence>
<dbReference type="InterPro" id="IPR023346">
    <property type="entry name" value="Lysozyme-like_dom_sf"/>
</dbReference>
<evidence type="ECO:0000256" key="2">
    <source>
        <dbReference type="ARBA" id="ARBA00009387"/>
    </source>
</evidence>
<dbReference type="CAZy" id="GH23">
    <property type="family name" value="Glycoside Hydrolase Family 23"/>
</dbReference>
<reference evidence="8" key="1">
    <citation type="journal article" date="2011" name="J. Bacteriol.">
        <title>Genome sequences of eight morphologically diverse alphaproteobacteria.</title>
        <authorList>
            <consortium name="US DOE Joint Genome Institute"/>
            <person name="Brown P.J."/>
            <person name="Kysela D.T."/>
            <person name="Buechlein A."/>
            <person name="Hemmerich C."/>
            <person name="Brun Y.V."/>
        </authorList>
    </citation>
    <scope>NUCLEOTIDE SEQUENCE [LARGE SCALE GENOMIC DNA]</scope>
    <source>
        <strain evidence="8">ATCC 17100 / ATH 3.1.1 / DSM 162 / LMG 4299</strain>
    </source>
</reference>
<feature type="transmembrane region" description="Helical" evidence="5">
    <location>
        <begin position="31"/>
        <end position="53"/>
    </location>
</feature>
<dbReference type="CDD" id="cd13401">
    <property type="entry name" value="Slt70-like"/>
    <property type="match status" value="1"/>
</dbReference>
<feature type="compositionally biased region" description="Polar residues" evidence="4">
    <location>
        <begin position="103"/>
        <end position="112"/>
    </location>
</feature>
<dbReference type="Gene3D" id="1.10.530.10">
    <property type="match status" value="1"/>
</dbReference>
<dbReference type="InterPro" id="IPR008258">
    <property type="entry name" value="Transglycosylase_SLT_dom_1"/>
</dbReference>
<dbReference type="PANTHER" id="PTHR37423:SF2">
    <property type="entry name" value="MEMBRANE-BOUND LYTIC MUREIN TRANSGLYCOSYLASE C"/>
    <property type="match status" value="1"/>
</dbReference>
<keyword evidence="5" id="KW-0812">Transmembrane</keyword>
<evidence type="ECO:0000259" key="6">
    <source>
        <dbReference type="Pfam" id="PF01464"/>
    </source>
</evidence>
<dbReference type="OrthoDB" id="9815002at2"/>
<dbReference type="STRING" id="648757.Rvan_2646"/>
<dbReference type="Gene3D" id="1.25.20.10">
    <property type="entry name" value="Bacterial muramidases"/>
    <property type="match status" value="1"/>
</dbReference>
<dbReference type="AlphaFoldDB" id="E3I7D9"/>
<proteinExistence type="inferred from homology"/>
<feature type="compositionally biased region" description="Basic and acidic residues" evidence="4">
    <location>
        <begin position="452"/>
        <end position="476"/>
    </location>
</feature>
<sequence>MGPAANENPSLNREMSTLDPKPNALADRFRFLKAIIIGSALGFFAVSFVPYLLPSQKEPSVSASTASKPQSAGEAKPSKFGGTTPAPTPAVDRGLSLKPTPVAVQTSPSVRSDGTPASPPAMEPRKGETSLVPAVDLRFPKPFPKEDMTASLDPVLSYRLSDSDTAAIKDVLAAAAKGNDSAARDAIKKVSDPSARSFAEWRRVRAASDFDDTMAFRAANPLFPEPPVDPSIEKSLFLANAPASTVLKFYTNRKPVSGAGTAALGGALIDTGERERGVTLVRYAWSRYAFDPAAQDRFEQRFGSLLTDDDRRVRAAMLDARAQAKDDPGSKVTASDAKGIKGAARARGKRSGGKAIHGRGGRKGKSTGRTKGKRQSEAAPVAATQHAALLGQAGRLAASSHLHLAAMKTEEAKAADKKADGAEPKADDKAETKPEAKTDATAKPEAAPADTKTGDKAAAAKDDKPAKPTLQDKAKEDAVDIRKELSRGPLSLLARLKSLRKAKEDDRLWSILRSVDPEKADFADPDKWWDFRRTEVRRALNDDRVGTAYAIASKHGQLGAEDLSEAQFLSGWIALRFLKDTKLAERHFEAAYAVKGFSRDEARAAFWLARTRLELDKRKDAERLFKEAADRAHTYYGSLARQALERQPACEFRAPLQPSKEAIAAFVKEDAFKALVIAKQLDMTSVLVLSSLDLARQLTDPEQIVLMLELLERIAPPHVAIRAAKIALLRGYPVEAYAFPTLLPKFDTLGDNNKLEVSLLNALTRQESEFNTGSVSSVGARGLMQLMPQTAKLVASSNSMKYDLGRLVSDPSYNVTLGSAFLAKLYDGYDGSYVLTLAAYNAGPGRVRQWIKDYGDPRARNADPVDWVERIPFTETRNYVQRILESVQLYRCRLESGKAKFQLVEDLHRGRPGRIPHIADLSGSTSEDDEPAARDDAQ</sequence>
<evidence type="ECO:0000256" key="5">
    <source>
        <dbReference type="SAM" id="Phobius"/>
    </source>
</evidence>
<evidence type="ECO:0000256" key="4">
    <source>
        <dbReference type="SAM" id="MobiDB-lite"/>
    </source>
</evidence>
<dbReference type="eggNOG" id="COG3064">
    <property type="taxonomic scope" value="Bacteria"/>
</dbReference>
<keyword evidence="5" id="KW-1133">Transmembrane helix</keyword>
<dbReference type="PANTHER" id="PTHR37423">
    <property type="entry name" value="SOLUBLE LYTIC MUREIN TRANSGLYCOSYLASE-RELATED"/>
    <property type="match status" value="1"/>
</dbReference>
<dbReference type="Pfam" id="PF01464">
    <property type="entry name" value="SLT"/>
    <property type="match status" value="1"/>
</dbReference>
<evidence type="ECO:0000256" key="1">
    <source>
        <dbReference type="ARBA" id="ARBA00007734"/>
    </source>
</evidence>
<dbReference type="GO" id="GO:0042597">
    <property type="term" value="C:periplasmic space"/>
    <property type="evidence" value="ECO:0007669"/>
    <property type="project" value="InterPro"/>
</dbReference>
<evidence type="ECO:0000313" key="7">
    <source>
        <dbReference type="EMBL" id="ADP71858.1"/>
    </source>
</evidence>
<gene>
    <name evidence="7" type="ordered locus">Rvan_2646</name>
</gene>
<feature type="region of interest" description="Disordered" evidence="4">
    <location>
        <begin position="320"/>
        <end position="382"/>
    </location>
</feature>
<keyword evidence="5" id="KW-0472">Membrane</keyword>
<evidence type="ECO:0000256" key="3">
    <source>
        <dbReference type="ARBA" id="ARBA00022729"/>
    </source>
</evidence>
<dbReference type="eggNOG" id="COG0741">
    <property type="taxonomic scope" value="Bacteria"/>
</dbReference>
<dbReference type="InterPro" id="IPR008939">
    <property type="entry name" value="Lytic_TGlycosylase_superhlx_U"/>
</dbReference>
<comment type="similarity">
    <text evidence="2">Belongs to the virb1 family.</text>
</comment>
<dbReference type="Proteomes" id="UP000001399">
    <property type="component" value="Chromosome"/>
</dbReference>
<accession>E3I7D9</accession>
<feature type="region of interest" description="Disordered" evidence="4">
    <location>
        <begin position="914"/>
        <end position="938"/>
    </location>
</feature>